<evidence type="ECO:0000256" key="1">
    <source>
        <dbReference type="ARBA" id="ARBA00001946"/>
    </source>
</evidence>
<dbReference type="GO" id="GO:0004518">
    <property type="term" value="F:nuclease activity"/>
    <property type="evidence" value="ECO:0007669"/>
    <property type="project" value="UniProtKB-KW"/>
</dbReference>
<dbReference type="InterPro" id="IPR050556">
    <property type="entry name" value="Type_II_TA_system_RNase"/>
</dbReference>
<dbReference type="PANTHER" id="PTHR33653:SF1">
    <property type="entry name" value="RIBONUCLEASE VAPC2"/>
    <property type="match status" value="1"/>
</dbReference>
<comment type="similarity">
    <text evidence="7">Belongs to the PINc/VapC protein family.</text>
</comment>
<dbReference type="Gene3D" id="3.40.50.1010">
    <property type="entry name" value="5'-nuclease"/>
    <property type="match status" value="1"/>
</dbReference>
<comment type="caution">
    <text evidence="9">The sequence shown here is derived from an EMBL/GenBank/DDBJ whole genome shotgun (WGS) entry which is preliminary data.</text>
</comment>
<proteinExistence type="inferred from homology"/>
<name>A0A841UQG4_MICAE</name>
<feature type="domain" description="PIN" evidence="8">
    <location>
        <begin position="5"/>
        <end position="110"/>
    </location>
</feature>
<sequence>MSGEIALDTSAAIRFLNGDVGVTKRVLVLPEIILPMGVVGELLFGAENSTRPLQNLPRYLDFIEACTVLPLGKETASVYAQTRLALKRKGRPIPMNDLWIAAQCIENNWVLGISKKVNSEKTLGNFYLILFTENSNLTTDH</sequence>
<comment type="cofactor">
    <cofactor evidence="1">
        <name>Mg(2+)</name>
        <dbReference type="ChEBI" id="CHEBI:18420"/>
    </cofactor>
</comment>
<evidence type="ECO:0000256" key="4">
    <source>
        <dbReference type="ARBA" id="ARBA00022723"/>
    </source>
</evidence>
<dbReference type="Pfam" id="PF01850">
    <property type="entry name" value="PIN"/>
    <property type="match status" value="1"/>
</dbReference>
<protein>
    <submittedName>
        <fullName evidence="9">Type II toxin-antitoxin system VapC family toxin</fullName>
    </submittedName>
</protein>
<evidence type="ECO:0000256" key="7">
    <source>
        <dbReference type="ARBA" id="ARBA00038093"/>
    </source>
</evidence>
<dbReference type="GO" id="GO:0046872">
    <property type="term" value="F:metal ion binding"/>
    <property type="evidence" value="ECO:0007669"/>
    <property type="project" value="UniProtKB-KW"/>
</dbReference>
<dbReference type="SUPFAM" id="SSF88723">
    <property type="entry name" value="PIN domain-like"/>
    <property type="match status" value="1"/>
</dbReference>
<dbReference type="Proteomes" id="UP000551499">
    <property type="component" value="Unassembled WGS sequence"/>
</dbReference>
<keyword evidence="6" id="KW-0460">Magnesium</keyword>
<accession>A0A841UQG4</accession>
<organism evidence="9 10">
    <name type="scientific">Microcystis aeruginosa BLCC-F108</name>
    <dbReference type="NCBI Taxonomy" id="2755317"/>
    <lineage>
        <taxon>Bacteria</taxon>
        <taxon>Bacillati</taxon>
        <taxon>Cyanobacteriota</taxon>
        <taxon>Cyanophyceae</taxon>
        <taxon>Oscillatoriophycideae</taxon>
        <taxon>Chroococcales</taxon>
        <taxon>Microcystaceae</taxon>
        <taxon>Microcystis</taxon>
    </lineage>
</organism>
<evidence type="ECO:0000256" key="5">
    <source>
        <dbReference type="ARBA" id="ARBA00022801"/>
    </source>
</evidence>
<dbReference type="AlphaFoldDB" id="A0A841UQG4"/>
<evidence type="ECO:0000259" key="8">
    <source>
        <dbReference type="Pfam" id="PF01850"/>
    </source>
</evidence>
<keyword evidence="4" id="KW-0479">Metal-binding</keyword>
<keyword evidence="2" id="KW-1277">Toxin-antitoxin system</keyword>
<keyword evidence="5" id="KW-0378">Hydrolase</keyword>
<dbReference type="InterPro" id="IPR002716">
    <property type="entry name" value="PIN_dom"/>
</dbReference>
<dbReference type="PANTHER" id="PTHR33653">
    <property type="entry name" value="RIBONUCLEASE VAPC2"/>
    <property type="match status" value="1"/>
</dbReference>
<reference evidence="9 10" key="1">
    <citation type="submission" date="2020-07" db="EMBL/GenBank/DDBJ databases">
        <title>Genomes of two Microcystis aeruginosa (Cyanobacteria) strains from Florida (USA) with disparate toxicogenic potential.</title>
        <authorList>
            <person name="Lefler F.W."/>
            <person name="Barbosa M."/>
            <person name="Berthold D.E."/>
            <person name="Laughinghouse H.D. IV."/>
        </authorList>
    </citation>
    <scope>NUCLEOTIDE SEQUENCE [LARGE SCALE GENOMIC DNA]</scope>
    <source>
        <strain evidence="9 10">BLCCF108</strain>
    </source>
</reference>
<keyword evidence="3" id="KW-0540">Nuclease</keyword>
<gene>
    <name evidence="9" type="ORF">H0902_19490</name>
</gene>
<evidence type="ECO:0000256" key="6">
    <source>
        <dbReference type="ARBA" id="ARBA00022842"/>
    </source>
</evidence>
<evidence type="ECO:0000313" key="9">
    <source>
        <dbReference type="EMBL" id="MBC1192852.1"/>
    </source>
</evidence>
<evidence type="ECO:0000256" key="2">
    <source>
        <dbReference type="ARBA" id="ARBA00022649"/>
    </source>
</evidence>
<dbReference type="EMBL" id="JACEGB010000391">
    <property type="protein sequence ID" value="MBC1192852.1"/>
    <property type="molecule type" value="Genomic_DNA"/>
</dbReference>
<dbReference type="CDD" id="cd18753">
    <property type="entry name" value="PIN_VapC4-5_FitB-like"/>
    <property type="match status" value="1"/>
</dbReference>
<dbReference type="RefSeq" id="WP_004161402.1">
    <property type="nucleotide sequence ID" value="NZ_JACEGB010000391.1"/>
</dbReference>
<dbReference type="InterPro" id="IPR029060">
    <property type="entry name" value="PIN-like_dom_sf"/>
</dbReference>
<dbReference type="GO" id="GO:0016787">
    <property type="term" value="F:hydrolase activity"/>
    <property type="evidence" value="ECO:0007669"/>
    <property type="project" value="UniProtKB-KW"/>
</dbReference>
<evidence type="ECO:0000313" key="10">
    <source>
        <dbReference type="Proteomes" id="UP000551499"/>
    </source>
</evidence>
<evidence type="ECO:0000256" key="3">
    <source>
        <dbReference type="ARBA" id="ARBA00022722"/>
    </source>
</evidence>